<sequence length="36" mass="4502">MNIYFILKNIVHVVVDIIDLIYNIFKYILQYNKYHK</sequence>
<accession>A0A6C0I6P6</accession>
<keyword evidence="1" id="KW-0812">Transmembrane</keyword>
<evidence type="ECO:0000313" key="2">
    <source>
        <dbReference type="EMBL" id="QHT88047.1"/>
    </source>
</evidence>
<name>A0A6C0I6P6_9ZZZZ</name>
<evidence type="ECO:0000256" key="1">
    <source>
        <dbReference type="SAM" id="Phobius"/>
    </source>
</evidence>
<protein>
    <submittedName>
        <fullName evidence="2">Uncharacterized protein</fullName>
    </submittedName>
</protein>
<proteinExistence type="predicted"/>
<reference evidence="2" key="1">
    <citation type="journal article" date="2020" name="Nature">
        <title>Giant virus diversity and host interactions through global metagenomics.</title>
        <authorList>
            <person name="Schulz F."/>
            <person name="Roux S."/>
            <person name="Paez-Espino D."/>
            <person name="Jungbluth S."/>
            <person name="Walsh D.A."/>
            <person name="Denef V.J."/>
            <person name="McMahon K.D."/>
            <person name="Konstantinidis K.T."/>
            <person name="Eloe-Fadrosh E.A."/>
            <person name="Kyrpides N.C."/>
            <person name="Woyke T."/>
        </authorList>
    </citation>
    <scope>NUCLEOTIDE SEQUENCE</scope>
    <source>
        <strain evidence="2">GVMAG-M-3300023184-24</strain>
    </source>
</reference>
<keyword evidence="1" id="KW-0472">Membrane</keyword>
<keyword evidence="1" id="KW-1133">Transmembrane helix</keyword>
<dbReference type="EMBL" id="MN740108">
    <property type="protein sequence ID" value="QHT88047.1"/>
    <property type="molecule type" value="Genomic_DNA"/>
</dbReference>
<feature type="transmembrane region" description="Helical" evidence="1">
    <location>
        <begin position="6"/>
        <end position="29"/>
    </location>
</feature>
<dbReference type="AlphaFoldDB" id="A0A6C0I6P6"/>
<organism evidence="2">
    <name type="scientific">viral metagenome</name>
    <dbReference type="NCBI Taxonomy" id="1070528"/>
    <lineage>
        <taxon>unclassified sequences</taxon>
        <taxon>metagenomes</taxon>
        <taxon>organismal metagenomes</taxon>
    </lineage>
</organism>